<proteinExistence type="predicted"/>
<organism evidence="4 5">
    <name type="scientific">Couchioplanes caeruleus subsp. caeruleus</name>
    <dbReference type="NCBI Taxonomy" id="56427"/>
    <lineage>
        <taxon>Bacteria</taxon>
        <taxon>Bacillati</taxon>
        <taxon>Actinomycetota</taxon>
        <taxon>Actinomycetes</taxon>
        <taxon>Micromonosporales</taxon>
        <taxon>Micromonosporaceae</taxon>
        <taxon>Couchioplanes</taxon>
    </lineage>
</organism>
<dbReference type="EMBL" id="MEIA01000439">
    <property type="protein sequence ID" value="OJF11126.1"/>
    <property type="molecule type" value="Genomic_DNA"/>
</dbReference>
<comment type="caution">
    <text evidence="4">The sequence shown here is derived from an EMBL/GenBank/DDBJ whole genome shotgun (WGS) entry which is preliminary data.</text>
</comment>
<dbReference type="Gene3D" id="1.10.101.10">
    <property type="entry name" value="PGBD-like superfamily/PGBD"/>
    <property type="match status" value="1"/>
</dbReference>
<dbReference type="Proteomes" id="UP000182486">
    <property type="component" value="Unassembled WGS sequence"/>
</dbReference>
<keyword evidence="5" id="KW-1185">Reference proteome</keyword>
<dbReference type="InterPro" id="IPR036366">
    <property type="entry name" value="PGBDSf"/>
</dbReference>
<dbReference type="Pfam" id="PF01471">
    <property type="entry name" value="PG_binding_1"/>
    <property type="match status" value="1"/>
</dbReference>
<dbReference type="SUPFAM" id="SSF47090">
    <property type="entry name" value="PGBD-like"/>
    <property type="match status" value="1"/>
</dbReference>
<feature type="region of interest" description="Disordered" evidence="1">
    <location>
        <begin position="27"/>
        <end position="50"/>
    </location>
</feature>
<protein>
    <recommendedName>
        <fullName evidence="3">Peptidoglycan binding-like domain-containing protein</fullName>
    </recommendedName>
</protein>
<dbReference type="AlphaFoldDB" id="A0A1K0GG28"/>
<gene>
    <name evidence="4" type="ORF">BG844_28730</name>
</gene>
<dbReference type="InterPro" id="IPR002477">
    <property type="entry name" value="Peptidoglycan-bd-like"/>
</dbReference>
<sequence length="146" mass="15058">MTAKVTTARIGLVAAALVVAGVGVQSSAQAAEPTPPPGQETTAKPRASSGVAAIRDCIDVANRDVGRGDTGNYVREVQCLLNWAINPSTFALIAVDGSFGPQTEAKVKKFQTCANALGAGLSVDGRVGPRTAPHLEWWAAHSAYIC</sequence>
<evidence type="ECO:0000256" key="1">
    <source>
        <dbReference type="SAM" id="MobiDB-lite"/>
    </source>
</evidence>
<feature type="domain" description="Peptidoglycan binding-like" evidence="3">
    <location>
        <begin position="71"/>
        <end position="132"/>
    </location>
</feature>
<reference evidence="4 5" key="1">
    <citation type="submission" date="2016-09" db="EMBL/GenBank/DDBJ databases">
        <title>Couchioplanes caeruleus draft genome sequence.</title>
        <authorList>
            <person name="Sheehan J."/>
            <person name="Caffrey P."/>
        </authorList>
    </citation>
    <scope>NUCLEOTIDE SEQUENCE [LARGE SCALE GENOMIC DNA]</scope>
    <source>
        <strain evidence="4 5">DSM 43634</strain>
    </source>
</reference>
<name>A0A1K0GG28_9ACTN</name>
<feature type="chain" id="PRO_5009664357" description="Peptidoglycan binding-like domain-containing protein" evidence="2">
    <location>
        <begin position="31"/>
        <end position="146"/>
    </location>
</feature>
<keyword evidence="2" id="KW-0732">Signal</keyword>
<accession>A0A1K0GG28</accession>
<feature type="signal peptide" evidence="2">
    <location>
        <begin position="1"/>
        <end position="30"/>
    </location>
</feature>
<evidence type="ECO:0000259" key="3">
    <source>
        <dbReference type="Pfam" id="PF01471"/>
    </source>
</evidence>
<dbReference type="InterPro" id="IPR036365">
    <property type="entry name" value="PGBD-like_sf"/>
</dbReference>
<evidence type="ECO:0000256" key="2">
    <source>
        <dbReference type="SAM" id="SignalP"/>
    </source>
</evidence>
<evidence type="ECO:0000313" key="4">
    <source>
        <dbReference type="EMBL" id="OJF11126.1"/>
    </source>
</evidence>
<evidence type="ECO:0000313" key="5">
    <source>
        <dbReference type="Proteomes" id="UP000182486"/>
    </source>
</evidence>